<organism evidence="3 4">
    <name type="scientific">Bimuria novae-zelandiae CBS 107.79</name>
    <dbReference type="NCBI Taxonomy" id="1447943"/>
    <lineage>
        <taxon>Eukaryota</taxon>
        <taxon>Fungi</taxon>
        <taxon>Dikarya</taxon>
        <taxon>Ascomycota</taxon>
        <taxon>Pezizomycotina</taxon>
        <taxon>Dothideomycetes</taxon>
        <taxon>Pleosporomycetidae</taxon>
        <taxon>Pleosporales</taxon>
        <taxon>Massarineae</taxon>
        <taxon>Didymosphaeriaceae</taxon>
        <taxon>Bimuria</taxon>
    </lineage>
</organism>
<dbReference type="AlphaFoldDB" id="A0A6A5V604"/>
<dbReference type="EMBL" id="ML976701">
    <property type="protein sequence ID" value="KAF1970436.1"/>
    <property type="molecule type" value="Genomic_DNA"/>
</dbReference>
<dbReference type="Gene3D" id="2.60.120.260">
    <property type="entry name" value="Galactose-binding domain-like"/>
    <property type="match status" value="1"/>
</dbReference>
<evidence type="ECO:0000313" key="3">
    <source>
        <dbReference type="EMBL" id="KAF1970436.1"/>
    </source>
</evidence>
<evidence type="ECO:0008006" key="5">
    <source>
        <dbReference type="Google" id="ProtNLM"/>
    </source>
</evidence>
<keyword evidence="2" id="KW-0732">Signal</keyword>
<gene>
    <name evidence="3" type="ORF">BU23DRAFT_600975</name>
</gene>
<dbReference type="Proteomes" id="UP000800036">
    <property type="component" value="Unassembled WGS sequence"/>
</dbReference>
<protein>
    <recommendedName>
        <fullName evidence="5">Concanavalin A-like lectin/glucanase</fullName>
    </recommendedName>
</protein>
<evidence type="ECO:0000313" key="4">
    <source>
        <dbReference type="Proteomes" id="UP000800036"/>
    </source>
</evidence>
<accession>A0A6A5V604</accession>
<sequence length="275" mass="28475">MLISILWTFILALLTSTNAQPHALTPLLPPGPYHPGPTSRAPHEPRASPCANALQNPSFETTHLAPWTLYATGSWASRAVISGNAHDGTHFFHARSNSSTTSTLTLAQSFSLPTGSGTVECGAWVWAGAKGRAKAQFEVFLDGVSCGAAVLGGGGGWVKVGKKVRVEAGGRHMLVVVGVVDAGGIVGRGIEVGVDGVRVSGVSLCLGFGEEALGTRDRVFVVSWNGSDTGAFAAGYCLGRGRHGCCGYQVHTGGGGFCCVDCCFSLGWSVRLPVY</sequence>
<feature type="signal peptide" evidence="2">
    <location>
        <begin position="1"/>
        <end position="19"/>
    </location>
</feature>
<name>A0A6A5V604_9PLEO</name>
<proteinExistence type="predicted"/>
<evidence type="ECO:0000256" key="2">
    <source>
        <dbReference type="SAM" id="SignalP"/>
    </source>
</evidence>
<feature type="chain" id="PRO_5025632205" description="Concanavalin A-like lectin/glucanase" evidence="2">
    <location>
        <begin position="20"/>
        <end position="275"/>
    </location>
</feature>
<reference evidence="3" key="1">
    <citation type="journal article" date="2020" name="Stud. Mycol.">
        <title>101 Dothideomycetes genomes: a test case for predicting lifestyles and emergence of pathogens.</title>
        <authorList>
            <person name="Haridas S."/>
            <person name="Albert R."/>
            <person name="Binder M."/>
            <person name="Bloem J."/>
            <person name="Labutti K."/>
            <person name="Salamov A."/>
            <person name="Andreopoulos B."/>
            <person name="Baker S."/>
            <person name="Barry K."/>
            <person name="Bills G."/>
            <person name="Bluhm B."/>
            <person name="Cannon C."/>
            <person name="Castanera R."/>
            <person name="Culley D."/>
            <person name="Daum C."/>
            <person name="Ezra D."/>
            <person name="Gonzalez J."/>
            <person name="Henrissat B."/>
            <person name="Kuo A."/>
            <person name="Liang C."/>
            <person name="Lipzen A."/>
            <person name="Lutzoni F."/>
            <person name="Magnuson J."/>
            <person name="Mondo S."/>
            <person name="Nolan M."/>
            <person name="Ohm R."/>
            <person name="Pangilinan J."/>
            <person name="Park H.-J."/>
            <person name="Ramirez L."/>
            <person name="Alfaro M."/>
            <person name="Sun H."/>
            <person name="Tritt A."/>
            <person name="Yoshinaga Y."/>
            <person name="Zwiers L.-H."/>
            <person name="Turgeon B."/>
            <person name="Goodwin S."/>
            <person name="Spatafora J."/>
            <person name="Crous P."/>
            <person name="Grigoriev I."/>
        </authorList>
    </citation>
    <scope>NUCLEOTIDE SEQUENCE</scope>
    <source>
        <strain evidence="3">CBS 107.79</strain>
    </source>
</reference>
<keyword evidence="4" id="KW-1185">Reference proteome</keyword>
<evidence type="ECO:0000256" key="1">
    <source>
        <dbReference type="SAM" id="MobiDB-lite"/>
    </source>
</evidence>
<dbReference type="OrthoDB" id="3769880at2759"/>
<feature type="region of interest" description="Disordered" evidence="1">
    <location>
        <begin position="25"/>
        <end position="53"/>
    </location>
</feature>